<dbReference type="InterPro" id="IPR007052">
    <property type="entry name" value="CS_dom"/>
</dbReference>
<dbReference type="PROSITE" id="PS51203">
    <property type="entry name" value="CS"/>
    <property type="match status" value="1"/>
</dbReference>
<gene>
    <name evidence="5" type="ORF">PCAR00345_LOCUS5874</name>
</gene>
<dbReference type="Gene3D" id="2.60.40.790">
    <property type="match status" value="1"/>
</dbReference>
<evidence type="ECO:0000256" key="2">
    <source>
        <dbReference type="ARBA" id="ARBA00022490"/>
    </source>
</evidence>
<dbReference type="Pfam" id="PF04969">
    <property type="entry name" value="CS"/>
    <property type="match status" value="1"/>
</dbReference>
<evidence type="ECO:0000256" key="3">
    <source>
        <dbReference type="SAM" id="MobiDB-lite"/>
    </source>
</evidence>
<dbReference type="InterPro" id="IPR008978">
    <property type="entry name" value="HSP20-like_chaperone"/>
</dbReference>
<sequence length="152" mass="16904">MSISPDLSEPMDKSKGGTAAWGTWMQDKKENVELRLQVPSGTRGRNIHVGIKSSALQVVVAGEVVLEGQLEHKVIADECGWQLDGAELVITLNKEKEGWWSRIVMQDEPVDTSKFDDVPFMLGDMEDYQHEDMRDRVSRMLGTGSHGSASVF</sequence>
<dbReference type="InterPro" id="IPR037898">
    <property type="entry name" value="NudC_fam"/>
</dbReference>
<dbReference type="PANTHER" id="PTHR12356">
    <property type="entry name" value="NUCLEAR MOVEMENT PROTEIN NUDC"/>
    <property type="match status" value="1"/>
</dbReference>
<dbReference type="PANTHER" id="PTHR12356:SF3">
    <property type="entry name" value="NUCLEAR MIGRATION PROTEIN NUDC"/>
    <property type="match status" value="1"/>
</dbReference>
<dbReference type="SUPFAM" id="SSF49764">
    <property type="entry name" value="HSP20-like chaperones"/>
    <property type="match status" value="1"/>
</dbReference>
<dbReference type="GO" id="GO:0006457">
    <property type="term" value="P:protein folding"/>
    <property type="evidence" value="ECO:0007669"/>
    <property type="project" value="TreeGrafter"/>
</dbReference>
<evidence type="ECO:0000259" key="4">
    <source>
        <dbReference type="PROSITE" id="PS51203"/>
    </source>
</evidence>
<dbReference type="AlphaFoldDB" id="A0A7S4B417"/>
<comment type="subcellular location">
    <subcellularLocation>
        <location evidence="1">Cytoplasm</location>
    </subcellularLocation>
</comment>
<proteinExistence type="predicted"/>
<name>A0A7S4B417_CHRCT</name>
<evidence type="ECO:0000256" key="1">
    <source>
        <dbReference type="ARBA" id="ARBA00004496"/>
    </source>
</evidence>
<dbReference type="GO" id="GO:0051082">
    <property type="term" value="F:unfolded protein binding"/>
    <property type="evidence" value="ECO:0007669"/>
    <property type="project" value="TreeGrafter"/>
</dbReference>
<dbReference type="CDD" id="cd06467">
    <property type="entry name" value="p23_NUDC_like"/>
    <property type="match status" value="1"/>
</dbReference>
<organism evidence="5">
    <name type="scientific">Chrysotila carterae</name>
    <name type="common">Marine alga</name>
    <name type="synonym">Syracosphaera carterae</name>
    <dbReference type="NCBI Taxonomy" id="13221"/>
    <lineage>
        <taxon>Eukaryota</taxon>
        <taxon>Haptista</taxon>
        <taxon>Haptophyta</taxon>
        <taxon>Prymnesiophyceae</taxon>
        <taxon>Isochrysidales</taxon>
        <taxon>Isochrysidaceae</taxon>
        <taxon>Chrysotila</taxon>
    </lineage>
</organism>
<dbReference type="EMBL" id="HBIZ01009952">
    <property type="protein sequence ID" value="CAE0753287.1"/>
    <property type="molecule type" value="Transcribed_RNA"/>
</dbReference>
<feature type="region of interest" description="Disordered" evidence="3">
    <location>
        <begin position="1"/>
        <end position="22"/>
    </location>
</feature>
<dbReference type="GO" id="GO:0005737">
    <property type="term" value="C:cytoplasm"/>
    <property type="evidence" value="ECO:0007669"/>
    <property type="project" value="UniProtKB-SubCell"/>
</dbReference>
<reference evidence="5" key="1">
    <citation type="submission" date="2021-01" db="EMBL/GenBank/DDBJ databases">
        <authorList>
            <person name="Corre E."/>
            <person name="Pelletier E."/>
            <person name="Niang G."/>
            <person name="Scheremetjew M."/>
            <person name="Finn R."/>
            <person name="Kale V."/>
            <person name="Holt S."/>
            <person name="Cochrane G."/>
            <person name="Meng A."/>
            <person name="Brown T."/>
            <person name="Cohen L."/>
        </authorList>
    </citation>
    <scope>NUCLEOTIDE SEQUENCE</scope>
    <source>
        <strain evidence="5">CCMP645</strain>
    </source>
</reference>
<evidence type="ECO:0000313" key="5">
    <source>
        <dbReference type="EMBL" id="CAE0753287.1"/>
    </source>
</evidence>
<accession>A0A7S4B417</accession>
<keyword evidence="2" id="KW-0963">Cytoplasm</keyword>
<feature type="domain" description="CS" evidence="4">
    <location>
        <begin position="17"/>
        <end position="104"/>
    </location>
</feature>
<protein>
    <recommendedName>
        <fullName evidence="4">CS domain-containing protein</fullName>
    </recommendedName>
</protein>